<gene>
    <name evidence="3" type="ORF">ACFPQ3_07765</name>
</gene>
<feature type="transmembrane region" description="Helical" evidence="1">
    <location>
        <begin position="146"/>
        <end position="170"/>
    </location>
</feature>
<dbReference type="Proteomes" id="UP001596110">
    <property type="component" value="Unassembled WGS sequence"/>
</dbReference>
<feature type="transmembrane region" description="Helical" evidence="1">
    <location>
        <begin position="117"/>
        <end position="134"/>
    </location>
</feature>
<dbReference type="Pfam" id="PF04892">
    <property type="entry name" value="VanZ"/>
    <property type="match status" value="1"/>
</dbReference>
<evidence type="ECO:0000256" key="1">
    <source>
        <dbReference type="SAM" id="Phobius"/>
    </source>
</evidence>
<dbReference type="RefSeq" id="WP_018377761.1">
    <property type="nucleotide sequence ID" value="NZ_JBHSOJ010000017.1"/>
</dbReference>
<keyword evidence="1" id="KW-1133">Transmembrane helix</keyword>
<evidence type="ECO:0000259" key="2">
    <source>
        <dbReference type="Pfam" id="PF04892"/>
    </source>
</evidence>
<dbReference type="EMBL" id="JBHSOJ010000017">
    <property type="protein sequence ID" value="MFC5631470.1"/>
    <property type="molecule type" value="Genomic_DNA"/>
</dbReference>
<keyword evidence="1" id="KW-0812">Transmembrane</keyword>
<feature type="transmembrane region" description="Helical" evidence="1">
    <location>
        <begin position="7"/>
        <end position="27"/>
    </location>
</feature>
<keyword evidence="4" id="KW-1185">Reference proteome</keyword>
<feature type="transmembrane region" description="Helical" evidence="1">
    <location>
        <begin position="58"/>
        <end position="80"/>
    </location>
</feature>
<dbReference type="PANTHER" id="PTHR36834:SF2">
    <property type="entry name" value="MEMBRANE PROTEIN"/>
    <property type="match status" value="1"/>
</dbReference>
<proteinExistence type="predicted"/>
<evidence type="ECO:0000313" key="3">
    <source>
        <dbReference type="EMBL" id="MFC5631470.1"/>
    </source>
</evidence>
<reference evidence="4" key="1">
    <citation type="journal article" date="2019" name="Int. J. Syst. Evol. Microbiol.">
        <title>The Global Catalogue of Microorganisms (GCM) 10K type strain sequencing project: providing services to taxonomists for standard genome sequencing and annotation.</title>
        <authorList>
            <consortium name="The Broad Institute Genomics Platform"/>
            <consortium name="The Broad Institute Genome Sequencing Center for Infectious Disease"/>
            <person name="Wu L."/>
            <person name="Ma J."/>
        </authorList>
    </citation>
    <scope>NUCLEOTIDE SEQUENCE [LARGE SCALE GENOMIC DNA]</scope>
    <source>
        <strain evidence="4">DT43</strain>
    </source>
</reference>
<keyword evidence="1" id="KW-0472">Membrane</keyword>
<feature type="transmembrane region" description="Helical" evidence="1">
    <location>
        <begin position="92"/>
        <end position="111"/>
    </location>
</feature>
<organism evidence="3 4">
    <name type="scientific">Streptococcus caledonicus</name>
    <dbReference type="NCBI Taxonomy" id="2614158"/>
    <lineage>
        <taxon>Bacteria</taxon>
        <taxon>Bacillati</taxon>
        <taxon>Bacillota</taxon>
        <taxon>Bacilli</taxon>
        <taxon>Lactobacillales</taxon>
        <taxon>Streptococcaceae</taxon>
        <taxon>Streptococcus</taxon>
    </lineage>
</organism>
<protein>
    <submittedName>
        <fullName evidence="3">VanZ family protein</fullName>
    </submittedName>
</protein>
<accession>A0ABW0UD27</accession>
<feature type="domain" description="VanZ-like" evidence="2">
    <location>
        <begin position="12"/>
        <end position="134"/>
    </location>
</feature>
<dbReference type="PANTHER" id="PTHR36834">
    <property type="entry name" value="MEMBRANE PROTEIN-RELATED"/>
    <property type="match status" value="1"/>
</dbReference>
<sequence length="171" mass="19700">MLASKKTTAYLFMAYLLLLTWGILFKFETRLEYITPFMNVRHINWMPFSDPLIVNGEVVFAEMVINLLFFIPLGVCLPLIKPEWSIWRMMASGLFLSLLYESLQFLLAIGMTDITDVLLNTSGVLLGLVIHYLFAKFLQTHARKWINIIGILVVMPPFIILISLFILGLFH</sequence>
<dbReference type="InterPro" id="IPR053150">
    <property type="entry name" value="Teicoplanin_resist-assoc"/>
</dbReference>
<comment type="caution">
    <text evidence="3">The sequence shown here is derived from an EMBL/GenBank/DDBJ whole genome shotgun (WGS) entry which is preliminary data.</text>
</comment>
<evidence type="ECO:0000313" key="4">
    <source>
        <dbReference type="Proteomes" id="UP001596110"/>
    </source>
</evidence>
<dbReference type="InterPro" id="IPR006976">
    <property type="entry name" value="VanZ-like"/>
</dbReference>
<name>A0ABW0UD27_9STRE</name>